<dbReference type="RefSeq" id="WP_034318582.1">
    <property type="nucleotide sequence ID" value="NZ_JBCMYH010000018.1"/>
</dbReference>
<dbReference type="InterPro" id="IPR023582">
    <property type="entry name" value="Impact"/>
</dbReference>
<accession>A0A081LEM3</accession>
<dbReference type="Gene3D" id="3.30.230.30">
    <property type="entry name" value="Impact, N-terminal domain"/>
    <property type="match status" value="1"/>
</dbReference>
<dbReference type="GO" id="GO:0005737">
    <property type="term" value="C:cytoplasm"/>
    <property type="evidence" value="ECO:0007669"/>
    <property type="project" value="TreeGrafter"/>
</dbReference>
<organism evidence="4 5">
    <name type="scientific">Bacillus zhangzhouensis</name>
    <dbReference type="NCBI Taxonomy" id="1178540"/>
    <lineage>
        <taxon>Bacteria</taxon>
        <taxon>Bacillati</taxon>
        <taxon>Bacillota</taxon>
        <taxon>Bacilli</taxon>
        <taxon>Bacillales</taxon>
        <taxon>Bacillaceae</taxon>
        <taxon>Bacillus</taxon>
    </lineage>
</organism>
<feature type="domain" description="UPF0029" evidence="3">
    <location>
        <begin position="141"/>
        <end position="195"/>
    </location>
</feature>
<dbReference type="GO" id="GO:0006446">
    <property type="term" value="P:regulation of translational initiation"/>
    <property type="evidence" value="ECO:0007669"/>
    <property type="project" value="TreeGrafter"/>
</dbReference>
<protein>
    <recommendedName>
        <fullName evidence="6">IMPACT family member YvyE</fullName>
    </recommendedName>
</protein>
<dbReference type="SUPFAM" id="SSF54211">
    <property type="entry name" value="Ribosomal protein S5 domain 2-like"/>
    <property type="match status" value="1"/>
</dbReference>
<evidence type="ECO:0000259" key="3">
    <source>
        <dbReference type="Pfam" id="PF09186"/>
    </source>
</evidence>
<dbReference type="OrthoDB" id="9813771at2"/>
<dbReference type="Pfam" id="PF09186">
    <property type="entry name" value="DUF1949"/>
    <property type="match status" value="1"/>
</dbReference>
<evidence type="ECO:0000313" key="5">
    <source>
        <dbReference type="Proteomes" id="UP000028091"/>
    </source>
</evidence>
<evidence type="ECO:0000256" key="1">
    <source>
        <dbReference type="ARBA" id="ARBA00007665"/>
    </source>
</evidence>
<keyword evidence="5" id="KW-1185">Reference proteome</keyword>
<feature type="domain" description="Impact N-terminal" evidence="2">
    <location>
        <begin position="20"/>
        <end position="124"/>
    </location>
</feature>
<dbReference type="InterPro" id="IPR015796">
    <property type="entry name" value="Impact_YigZ-like"/>
</dbReference>
<dbReference type="InterPro" id="IPR001498">
    <property type="entry name" value="Impact_N"/>
</dbReference>
<dbReference type="InterPro" id="IPR020568">
    <property type="entry name" value="Ribosomal_Su5_D2-typ_SF"/>
</dbReference>
<dbReference type="eggNOG" id="COG1739">
    <property type="taxonomic scope" value="Bacteria"/>
</dbReference>
<dbReference type="SUPFAM" id="SSF54980">
    <property type="entry name" value="EF-G C-terminal domain-like"/>
    <property type="match status" value="1"/>
</dbReference>
<sequence>MLNRYLTIKSRGEHEIVIEKSRFICHIQRAVSEEEAQAFIQSIKKQHWNATHNCSAYLIGEHDMIQKANDDGEPSGTAGVPMLEVLKKRKLKDTVVVVTRYFGGIKLGAGGLIRAYGKSVSEAINHVGIVERCLMRTMHTTIDYTWLGKVENELRASSFQLKEIHYAEDVIFETYVEETQTKQFIEWMTELTNGKSVTKEGELIYLEKDIGPIKETDEWHNE</sequence>
<evidence type="ECO:0008006" key="6">
    <source>
        <dbReference type="Google" id="ProtNLM"/>
    </source>
</evidence>
<dbReference type="Pfam" id="PF01205">
    <property type="entry name" value="Impact_N"/>
    <property type="match status" value="1"/>
</dbReference>
<comment type="caution">
    <text evidence="4">The sequence shown here is derived from an EMBL/GenBank/DDBJ whole genome shotgun (WGS) entry which is preliminary data.</text>
</comment>
<dbReference type="PANTHER" id="PTHR16301">
    <property type="entry name" value="IMPACT-RELATED"/>
    <property type="match status" value="1"/>
</dbReference>
<dbReference type="InterPro" id="IPR036956">
    <property type="entry name" value="Impact_N_sf"/>
</dbReference>
<evidence type="ECO:0000259" key="2">
    <source>
        <dbReference type="Pfam" id="PF01205"/>
    </source>
</evidence>
<proteinExistence type="inferred from homology"/>
<reference evidence="4 5" key="1">
    <citation type="submission" date="2012-09" db="EMBL/GenBank/DDBJ databases">
        <title>Genome Sequence of Bacillus sp. DW5-4.</title>
        <authorList>
            <person name="Lai Q."/>
            <person name="Liu Y."/>
            <person name="Shao Z."/>
        </authorList>
    </citation>
    <scope>NUCLEOTIDE SEQUENCE [LARGE SCALE GENOMIC DNA]</scope>
    <source>
        <strain evidence="4 5">DW5-4</strain>
    </source>
</reference>
<dbReference type="Proteomes" id="UP000028091">
    <property type="component" value="Unassembled WGS sequence"/>
</dbReference>
<dbReference type="EMBL" id="JOTP01000003">
    <property type="protein sequence ID" value="KEP27699.1"/>
    <property type="molecule type" value="Genomic_DNA"/>
</dbReference>
<dbReference type="InterPro" id="IPR035647">
    <property type="entry name" value="EFG_III/V"/>
</dbReference>
<dbReference type="AlphaFoldDB" id="A0A081LEM3"/>
<dbReference type="PROSITE" id="PS00910">
    <property type="entry name" value="UPF0029"/>
    <property type="match status" value="1"/>
</dbReference>
<dbReference type="NCBIfam" id="TIGR00257">
    <property type="entry name" value="IMPACT_YIGZ"/>
    <property type="match status" value="1"/>
</dbReference>
<comment type="similarity">
    <text evidence="1">Belongs to the IMPACT family.</text>
</comment>
<dbReference type="PANTHER" id="PTHR16301:SF20">
    <property type="entry name" value="IMPACT FAMILY MEMBER YIGZ"/>
    <property type="match status" value="1"/>
</dbReference>
<dbReference type="InterPro" id="IPR015269">
    <property type="entry name" value="UPF0029_Impact_C"/>
</dbReference>
<evidence type="ECO:0000313" key="4">
    <source>
        <dbReference type="EMBL" id="KEP27699.1"/>
    </source>
</evidence>
<name>A0A081LEM3_9BACI</name>
<gene>
    <name evidence="4" type="ORF">BA70_11270</name>
</gene>
<dbReference type="InterPro" id="IPR020569">
    <property type="entry name" value="UPF0029_Impact_CS"/>
</dbReference>